<dbReference type="RefSeq" id="WP_138140623.1">
    <property type="nucleotide sequence ID" value="NZ_LR588407.1"/>
</dbReference>
<dbReference type="Proteomes" id="UP000309952">
    <property type="component" value="Chromosome"/>
</dbReference>
<evidence type="ECO:0000256" key="1">
    <source>
        <dbReference type="SAM" id="Phobius"/>
    </source>
</evidence>
<accession>A0A4P1JTJ3</accession>
<reference evidence="2 3" key="1">
    <citation type="submission" date="2019-04" db="EMBL/GenBank/DDBJ databases">
        <authorList>
            <consortium name="Pathogen Informatics"/>
        </authorList>
    </citation>
    <scope>NUCLEOTIDE SEQUENCE [LARGE SCALE GENOMIC DNA]</scope>
    <source>
        <strain evidence="2 3">NCTC9239</strain>
    </source>
</reference>
<dbReference type="EMBL" id="LR588407">
    <property type="protein sequence ID" value="VTO10643.1"/>
    <property type="molecule type" value="Genomic_DNA"/>
</dbReference>
<keyword evidence="1" id="KW-0812">Transmembrane</keyword>
<sequence>MSPLASAGAALLILTPLLAERALGWMLQAGMAAAYSDLGSAKPSPGVPWDRAAKIRCLQSWMLTALAVSAAFLAGFCWGRL</sequence>
<evidence type="ECO:0008006" key="4">
    <source>
        <dbReference type="Google" id="ProtNLM"/>
    </source>
</evidence>
<keyword evidence="1" id="KW-1133">Transmembrane helix</keyword>
<evidence type="ECO:0000313" key="3">
    <source>
        <dbReference type="Proteomes" id="UP000309952"/>
    </source>
</evidence>
<proteinExistence type="predicted"/>
<protein>
    <recommendedName>
        <fullName evidence="4">1,4-dihydroxy-2-naphthoate octaprenyltransferase</fullName>
    </recommendedName>
</protein>
<name>A0A4P1JTJ3_9CAUL</name>
<organism evidence="2 3">
    <name type="scientific">Brevundimonas vancanneytii</name>
    <dbReference type="NCBI Taxonomy" id="1325724"/>
    <lineage>
        <taxon>Bacteria</taxon>
        <taxon>Pseudomonadati</taxon>
        <taxon>Pseudomonadota</taxon>
        <taxon>Alphaproteobacteria</taxon>
        <taxon>Caulobacterales</taxon>
        <taxon>Caulobacteraceae</taxon>
        <taxon>Brevundimonas</taxon>
    </lineage>
</organism>
<keyword evidence="1" id="KW-0472">Membrane</keyword>
<dbReference type="AlphaFoldDB" id="A0A4P1JTJ3"/>
<dbReference type="KEGG" id="bvy:NCTC9239_00085"/>
<gene>
    <name evidence="2" type="ORF">NCTC9239_00085</name>
</gene>
<feature type="transmembrane region" description="Helical" evidence="1">
    <location>
        <begin position="58"/>
        <end position="78"/>
    </location>
</feature>
<keyword evidence="3" id="KW-1185">Reference proteome</keyword>
<evidence type="ECO:0000313" key="2">
    <source>
        <dbReference type="EMBL" id="VTO10643.1"/>
    </source>
</evidence>